<dbReference type="AlphaFoldDB" id="A0A914UUE8"/>
<accession>A0A914UUE8</accession>
<reference evidence="2" key="1">
    <citation type="submission" date="2022-11" db="UniProtKB">
        <authorList>
            <consortium name="WormBaseParasite"/>
        </authorList>
    </citation>
    <scope>IDENTIFICATION</scope>
</reference>
<dbReference type="Proteomes" id="UP000887566">
    <property type="component" value="Unplaced"/>
</dbReference>
<evidence type="ECO:0000313" key="2">
    <source>
        <dbReference type="WBParaSite" id="PSAMB.scaffold1246size33867.g11845.t1"/>
    </source>
</evidence>
<evidence type="ECO:0000313" key="1">
    <source>
        <dbReference type="Proteomes" id="UP000887566"/>
    </source>
</evidence>
<name>A0A914UUE8_9BILA</name>
<keyword evidence="1" id="KW-1185">Reference proteome</keyword>
<protein>
    <submittedName>
        <fullName evidence="2">Uncharacterized protein</fullName>
    </submittedName>
</protein>
<proteinExistence type="predicted"/>
<dbReference type="WBParaSite" id="PSAMB.scaffold1246size33867.g11845.t1">
    <property type="protein sequence ID" value="PSAMB.scaffold1246size33867.g11845.t1"/>
    <property type="gene ID" value="PSAMB.scaffold1246size33867.g11845"/>
</dbReference>
<organism evidence="1 2">
    <name type="scientific">Plectus sambesii</name>
    <dbReference type="NCBI Taxonomy" id="2011161"/>
    <lineage>
        <taxon>Eukaryota</taxon>
        <taxon>Metazoa</taxon>
        <taxon>Ecdysozoa</taxon>
        <taxon>Nematoda</taxon>
        <taxon>Chromadorea</taxon>
        <taxon>Plectida</taxon>
        <taxon>Plectina</taxon>
        <taxon>Plectoidea</taxon>
        <taxon>Plectidae</taxon>
        <taxon>Plectus</taxon>
    </lineage>
</organism>
<sequence>METAAEAAPNGRRRRCDGDAAADGVNCSGAHYQTARWTFRYFRCVGMMTSCRVSVEWMSLSGHNCAAAIVEELCGRCGVLAVF</sequence>